<feature type="domain" description="Quinate/shikimate 5-dehydrogenase/glutamyl-tRNA reductase" evidence="10">
    <location>
        <begin position="132"/>
        <end position="210"/>
    </location>
</feature>
<comment type="catalytic activity">
    <reaction evidence="7 9">
        <text>shikimate + NADP(+) = 3-dehydroshikimate + NADPH + H(+)</text>
        <dbReference type="Rhea" id="RHEA:17737"/>
        <dbReference type="ChEBI" id="CHEBI:15378"/>
        <dbReference type="ChEBI" id="CHEBI:16630"/>
        <dbReference type="ChEBI" id="CHEBI:36208"/>
        <dbReference type="ChEBI" id="CHEBI:57783"/>
        <dbReference type="ChEBI" id="CHEBI:58349"/>
        <dbReference type="EC" id="1.1.1.25"/>
    </reaction>
</comment>
<comment type="caution">
    <text evidence="9">Lacks conserved residue(s) required for the propagation of feature annotation.</text>
</comment>
<dbReference type="GO" id="GO:0004764">
    <property type="term" value="F:shikimate 3-dehydrogenase (NADP+) activity"/>
    <property type="evidence" value="ECO:0007669"/>
    <property type="project" value="UniProtKB-UniRule"/>
</dbReference>
<dbReference type="NCBIfam" id="NF009201">
    <property type="entry name" value="PRK12549.1"/>
    <property type="match status" value="1"/>
</dbReference>
<evidence type="ECO:0000313" key="13">
    <source>
        <dbReference type="EMBL" id="SKA71295.1"/>
    </source>
</evidence>
<dbReference type="HAMAP" id="MF_00222">
    <property type="entry name" value="Shikimate_DH_AroE"/>
    <property type="match status" value="1"/>
</dbReference>
<gene>
    <name evidence="9" type="primary">aroE</name>
    <name evidence="13" type="ORF">SAMN02745130_00817</name>
</gene>
<dbReference type="InterPro" id="IPR036291">
    <property type="entry name" value="NAD(P)-bd_dom_sf"/>
</dbReference>
<comment type="pathway">
    <text evidence="1 9">Metabolic intermediate biosynthesis; chorismate biosynthesis; chorismate from D-erythrose 4-phosphate and phosphoenolpyruvate: step 4/7.</text>
</comment>
<evidence type="ECO:0000256" key="7">
    <source>
        <dbReference type="ARBA" id="ARBA00049442"/>
    </source>
</evidence>
<feature type="binding site" evidence="9">
    <location>
        <position position="82"/>
    </location>
    <ligand>
        <name>shikimate</name>
        <dbReference type="ChEBI" id="CHEBI:36208"/>
    </ligand>
</feature>
<dbReference type="InterPro" id="IPR006151">
    <property type="entry name" value="Shikm_DH/Glu-tRNA_Rdtase"/>
</dbReference>
<accession>A0A1T4W2K1</accession>
<reference evidence="14" key="1">
    <citation type="submission" date="2017-02" db="EMBL/GenBank/DDBJ databases">
        <authorList>
            <person name="Varghese N."/>
            <person name="Submissions S."/>
        </authorList>
    </citation>
    <scope>NUCLEOTIDE SEQUENCE [LARGE SCALE GENOMIC DNA]</scope>
    <source>
        <strain evidence="14">ATCC 49788</strain>
    </source>
</reference>
<feature type="binding site" evidence="9">
    <location>
        <begin position="31"/>
        <end position="33"/>
    </location>
    <ligand>
        <name>shikimate</name>
        <dbReference type="ChEBI" id="CHEBI:36208"/>
    </ligand>
</feature>
<organism evidence="13 14">
    <name type="scientific">Thiothrix eikelboomii</name>
    <dbReference type="NCBI Taxonomy" id="92487"/>
    <lineage>
        <taxon>Bacteria</taxon>
        <taxon>Pseudomonadati</taxon>
        <taxon>Pseudomonadota</taxon>
        <taxon>Gammaproteobacteria</taxon>
        <taxon>Thiotrichales</taxon>
        <taxon>Thiotrichaceae</taxon>
        <taxon>Thiothrix</taxon>
    </lineage>
</organism>
<dbReference type="Pfam" id="PF01488">
    <property type="entry name" value="Shikimate_DH"/>
    <property type="match status" value="1"/>
</dbReference>
<keyword evidence="5 9" id="KW-0560">Oxidoreductase</keyword>
<dbReference type="STRING" id="92487.SAMN02745130_00817"/>
<dbReference type="InterPro" id="IPR013708">
    <property type="entry name" value="Shikimate_DH-bd_N"/>
</dbReference>
<feature type="binding site" evidence="9">
    <location>
        <position position="98"/>
    </location>
    <ligand>
        <name>NADP(+)</name>
        <dbReference type="ChEBI" id="CHEBI:58349"/>
    </ligand>
</feature>
<dbReference type="GO" id="GO:0005829">
    <property type="term" value="C:cytosol"/>
    <property type="evidence" value="ECO:0007669"/>
    <property type="project" value="TreeGrafter"/>
</dbReference>
<dbReference type="PANTHER" id="PTHR21089">
    <property type="entry name" value="SHIKIMATE DEHYDROGENASE"/>
    <property type="match status" value="1"/>
</dbReference>
<evidence type="ECO:0000256" key="5">
    <source>
        <dbReference type="ARBA" id="ARBA00023002"/>
    </source>
</evidence>
<dbReference type="Proteomes" id="UP000190460">
    <property type="component" value="Unassembled WGS sequence"/>
</dbReference>
<protein>
    <recommendedName>
        <fullName evidence="2 9">Shikimate dehydrogenase (NADP(+))</fullName>
        <shortName evidence="9">SDH</shortName>
        <ecNumber evidence="2 9">1.1.1.25</ecNumber>
    </recommendedName>
</protein>
<evidence type="ECO:0000256" key="6">
    <source>
        <dbReference type="ARBA" id="ARBA00023141"/>
    </source>
</evidence>
<evidence type="ECO:0000256" key="1">
    <source>
        <dbReference type="ARBA" id="ARBA00004871"/>
    </source>
</evidence>
<dbReference type="InterPro" id="IPR046346">
    <property type="entry name" value="Aminoacid_DH-like_N_sf"/>
</dbReference>
<keyword evidence="6 9" id="KW-0057">Aromatic amino acid biosynthesis</keyword>
<evidence type="ECO:0000256" key="3">
    <source>
        <dbReference type="ARBA" id="ARBA00022605"/>
    </source>
</evidence>
<feature type="binding site" evidence="9">
    <location>
        <position position="240"/>
    </location>
    <ligand>
        <name>shikimate</name>
        <dbReference type="ChEBI" id="CHEBI:36208"/>
    </ligand>
</feature>
<evidence type="ECO:0000256" key="2">
    <source>
        <dbReference type="ARBA" id="ARBA00012962"/>
    </source>
</evidence>
<dbReference type="CDD" id="cd01065">
    <property type="entry name" value="NAD_bind_Shikimate_DH"/>
    <property type="match status" value="1"/>
</dbReference>
<dbReference type="Pfam" id="PF18317">
    <property type="entry name" value="SDH_C"/>
    <property type="match status" value="1"/>
</dbReference>
<dbReference type="GO" id="GO:0009073">
    <property type="term" value="P:aromatic amino acid family biosynthetic process"/>
    <property type="evidence" value="ECO:0007669"/>
    <property type="project" value="UniProtKB-KW"/>
</dbReference>
<dbReference type="InterPro" id="IPR041121">
    <property type="entry name" value="SDH_C"/>
</dbReference>
<feature type="active site" description="Proton acceptor" evidence="9">
    <location>
        <position position="86"/>
    </location>
</feature>
<dbReference type="InterPro" id="IPR022893">
    <property type="entry name" value="Shikimate_DH_fam"/>
</dbReference>
<dbReference type="Pfam" id="PF08501">
    <property type="entry name" value="Shikimate_dh_N"/>
    <property type="match status" value="1"/>
</dbReference>
<dbReference type="Gene3D" id="3.40.50.10860">
    <property type="entry name" value="Leucine Dehydrogenase, chain A, domain 1"/>
    <property type="match status" value="1"/>
</dbReference>
<sequence length="296" mass="31881">MAELEHRLNNQPIQQRRKILAGLIGQGIQGSRTPAMHQAEGERLGLHYLYQLLDTDPMQPTPRLADLLQAAQWCGFSGLNITFPYKQQVMQYLDELGDTAKAVGAVNTVVFKDGKRIGHNTDLSGFALSFQAQMGDTQHERVLLIGAGGAGLAVAHALLTSGVQTLLITDVSAERAQELAQSLMAQYGSDRAQAVAITAELIPQIDGLVNATPVGMAKLPGTPFPLEFLEARLWVVDIIYFPIETELLKAARLKGCRVASGAGMAVFQAVAAFELITGLRPDSEAMRATFNSLANS</sequence>
<dbReference type="PANTHER" id="PTHR21089:SF1">
    <property type="entry name" value="BIFUNCTIONAL 3-DEHYDROQUINATE DEHYDRATASE_SHIKIMATE DEHYDROGENASE, CHLOROPLASTIC"/>
    <property type="match status" value="1"/>
</dbReference>
<comment type="subunit">
    <text evidence="9">Homodimer.</text>
</comment>
<dbReference type="GO" id="GO:0019632">
    <property type="term" value="P:shikimate metabolic process"/>
    <property type="evidence" value="ECO:0007669"/>
    <property type="project" value="TreeGrafter"/>
</dbReference>
<dbReference type="SUPFAM" id="SSF51735">
    <property type="entry name" value="NAD(P)-binding Rossmann-fold domains"/>
    <property type="match status" value="1"/>
</dbReference>
<dbReference type="GO" id="GO:0008652">
    <property type="term" value="P:amino acid biosynthetic process"/>
    <property type="evidence" value="ECO:0007669"/>
    <property type="project" value="UniProtKB-KW"/>
</dbReference>
<feature type="binding site" evidence="9">
    <location>
        <begin position="146"/>
        <end position="150"/>
    </location>
    <ligand>
        <name>NADP(+)</name>
        <dbReference type="ChEBI" id="CHEBI:58349"/>
    </ligand>
</feature>
<dbReference type="Gene3D" id="3.40.50.720">
    <property type="entry name" value="NAD(P)-binding Rossmann-like Domain"/>
    <property type="match status" value="1"/>
</dbReference>
<name>A0A1T4W2K1_9GAMM</name>
<dbReference type="EMBL" id="FUYB01000003">
    <property type="protein sequence ID" value="SKA71295.1"/>
    <property type="molecule type" value="Genomic_DNA"/>
</dbReference>
<feature type="binding site" evidence="9">
    <location>
        <position position="238"/>
    </location>
    <ligand>
        <name>NADP(+)</name>
        <dbReference type="ChEBI" id="CHEBI:58349"/>
    </ligand>
</feature>
<proteinExistence type="inferred from homology"/>
<evidence type="ECO:0000256" key="9">
    <source>
        <dbReference type="HAMAP-Rule" id="MF_00222"/>
    </source>
</evidence>
<dbReference type="RefSeq" id="WP_078921312.1">
    <property type="nucleotide sequence ID" value="NZ_FUYB01000003.1"/>
</dbReference>
<dbReference type="EC" id="1.1.1.25" evidence="2 9"/>
<keyword evidence="4 9" id="KW-0521">NADP</keyword>
<dbReference type="SUPFAM" id="SSF53223">
    <property type="entry name" value="Aminoacid dehydrogenase-like, N-terminal domain"/>
    <property type="match status" value="1"/>
</dbReference>
<evidence type="ECO:0000259" key="10">
    <source>
        <dbReference type="Pfam" id="PF01488"/>
    </source>
</evidence>
<comment type="similarity">
    <text evidence="9">Belongs to the shikimate dehydrogenase family.</text>
</comment>
<feature type="binding site" evidence="9">
    <location>
        <position position="122"/>
    </location>
    <ligand>
        <name>shikimate</name>
        <dbReference type="ChEBI" id="CHEBI:36208"/>
    </ligand>
</feature>
<evidence type="ECO:0000259" key="12">
    <source>
        <dbReference type="Pfam" id="PF18317"/>
    </source>
</evidence>
<dbReference type="NCBIfam" id="NF001319">
    <property type="entry name" value="PRK00258.3-3"/>
    <property type="match status" value="1"/>
</dbReference>
<feature type="domain" description="Shikimate dehydrogenase substrate binding N-terminal" evidence="11">
    <location>
        <begin position="23"/>
        <end position="109"/>
    </location>
</feature>
<feature type="binding site" evidence="9">
    <location>
        <position position="261"/>
    </location>
    <ligand>
        <name>NADP(+)</name>
        <dbReference type="ChEBI" id="CHEBI:58349"/>
    </ligand>
</feature>
<evidence type="ECO:0000313" key="14">
    <source>
        <dbReference type="Proteomes" id="UP000190460"/>
    </source>
</evidence>
<feature type="domain" description="SDH C-terminal" evidence="12">
    <location>
        <begin position="261"/>
        <end position="288"/>
    </location>
</feature>
<comment type="pathway">
    <text evidence="8">Aromatic compound metabolism; 3,4-dihydroxybenzoate biosynthesis; 3-dehydroquinate from D-quinate (NAD(+) route).</text>
</comment>
<dbReference type="AlphaFoldDB" id="A0A1T4W2K1"/>
<evidence type="ECO:0000256" key="8">
    <source>
        <dbReference type="ARBA" id="ARBA00060613"/>
    </source>
</evidence>
<feature type="binding site" evidence="9">
    <location>
        <position position="107"/>
    </location>
    <ligand>
        <name>shikimate</name>
        <dbReference type="ChEBI" id="CHEBI:36208"/>
    </ligand>
</feature>
<comment type="function">
    <text evidence="9">Involved in the biosynthesis of the chorismate, which leads to the biosynthesis of aromatic amino acids. Catalyzes the reversible NADPH linked reduction of 3-dehydroshikimate (DHSA) to yield shikimate (SA).</text>
</comment>
<keyword evidence="14" id="KW-1185">Reference proteome</keyword>
<evidence type="ECO:0000259" key="11">
    <source>
        <dbReference type="Pfam" id="PF08501"/>
    </source>
</evidence>
<feature type="binding site" evidence="9">
    <location>
        <position position="268"/>
    </location>
    <ligand>
        <name>shikimate</name>
        <dbReference type="ChEBI" id="CHEBI:36208"/>
    </ligand>
</feature>
<dbReference type="GO" id="GO:0050661">
    <property type="term" value="F:NADP binding"/>
    <property type="evidence" value="ECO:0007669"/>
    <property type="project" value="TreeGrafter"/>
</dbReference>
<dbReference type="GO" id="GO:0009423">
    <property type="term" value="P:chorismate biosynthetic process"/>
    <property type="evidence" value="ECO:0007669"/>
    <property type="project" value="UniProtKB-UniRule"/>
</dbReference>
<dbReference type="FunFam" id="3.40.50.720:FF:000086">
    <property type="entry name" value="Quinate/shikimate dehydrogenase"/>
    <property type="match status" value="1"/>
</dbReference>
<keyword evidence="3 9" id="KW-0028">Amino-acid biosynthesis</keyword>
<dbReference type="UniPathway" id="UPA00053">
    <property type="reaction ID" value="UER00087"/>
</dbReference>
<evidence type="ECO:0000256" key="4">
    <source>
        <dbReference type="ARBA" id="ARBA00022857"/>
    </source>
</evidence>